<reference evidence="1 2" key="1">
    <citation type="submission" date="2019-03" db="EMBL/GenBank/DDBJ databases">
        <title>Sequencing the genomes of 1000 actinobacteria strains.</title>
        <authorList>
            <person name="Klenk H.-P."/>
        </authorList>
    </citation>
    <scope>NUCLEOTIDE SEQUENCE [LARGE SCALE GENOMIC DNA]</scope>
    <source>
        <strain evidence="1 2">DSM 44969</strain>
    </source>
</reference>
<name>A0A4R1HPA9_PSEEN</name>
<accession>A0A4R1HPA9</accession>
<dbReference type="RefSeq" id="WP_132430304.1">
    <property type="nucleotide sequence ID" value="NZ_SMFZ01000002.1"/>
</dbReference>
<sequence length="277" mass="30844">MTDIPVPPALRVTFGRWVENGRPTQEPVRWRRATWEKQFSANVLVHREPYISRPDVAHYAGSIETDDDAVRAFIASMIWGYGTVGYGAYRTRKILEENPGADARLLEVARLARTGDWGAAFTAASDPGLTYLGVAFGTKYLYFCSLAAGVDTAIAPVLDGVVAQWLAMNTSFQPTTSGWNLADYRRYVELMHGWADELSGAADQIPVRADDVEQLIFDSEWEPPETLQSPRAEITSLLARLRLLVGELESDSTEEWEPHIDELRRLLDEEGPADDAG</sequence>
<organism evidence="1 2">
    <name type="scientific">Pseudonocardia endophytica</name>
    <dbReference type="NCBI Taxonomy" id="401976"/>
    <lineage>
        <taxon>Bacteria</taxon>
        <taxon>Bacillati</taxon>
        <taxon>Actinomycetota</taxon>
        <taxon>Actinomycetes</taxon>
        <taxon>Pseudonocardiales</taxon>
        <taxon>Pseudonocardiaceae</taxon>
        <taxon>Pseudonocardia</taxon>
    </lineage>
</organism>
<protein>
    <submittedName>
        <fullName evidence="1">Uncharacterized protein</fullName>
    </submittedName>
</protein>
<evidence type="ECO:0000313" key="1">
    <source>
        <dbReference type="EMBL" id="TCK21569.1"/>
    </source>
</evidence>
<dbReference type="InterPro" id="IPR048868">
    <property type="entry name" value="OGG-like_put"/>
</dbReference>
<evidence type="ECO:0000313" key="2">
    <source>
        <dbReference type="Proteomes" id="UP000295560"/>
    </source>
</evidence>
<comment type="caution">
    <text evidence="1">The sequence shown here is derived from an EMBL/GenBank/DDBJ whole genome shotgun (WGS) entry which is preliminary data.</text>
</comment>
<gene>
    <name evidence="1" type="ORF">EV378_5557</name>
</gene>
<proteinExistence type="predicted"/>
<dbReference type="AlphaFoldDB" id="A0A4R1HPA9"/>
<keyword evidence="2" id="KW-1185">Reference proteome</keyword>
<dbReference type="Proteomes" id="UP000295560">
    <property type="component" value="Unassembled WGS sequence"/>
</dbReference>
<dbReference type="Pfam" id="PF21790">
    <property type="entry name" value="OGG"/>
    <property type="match status" value="1"/>
</dbReference>
<dbReference type="EMBL" id="SMFZ01000002">
    <property type="protein sequence ID" value="TCK21569.1"/>
    <property type="molecule type" value="Genomic_DNA"/>
</dbReference>
<dbReference type="OrthoDB" id="4077754at2"/>